<dbReference type="Pfam" id="PF11387">
    <property type="entry name" value="DUF2795"/>
    <property type="match status" value="1"/>
</dbReference>
<evidence type="ECO:0000313" key="1">
    <source>
        <dbReference type="EMBL" id="MDI2099223.1"/>
    </source>
</evidence>
<evidence type="ECO:0000313" key="2">
    <source>
        <dbReference type="Proteomes" id="UP001321506"/>
    </source>
</evidence>
<dbReference type="AlphaFoldDB" id="A0AAW6TA59"/>
<name>A0AAW6TA59_9MICO</name>
<keyword evidence="2" id="KW-1185">Reference proteome</keyword>
<sequence>MNDTPSPIEVQKHLSGVDYPATKDELLRAAEVNGADDDIIDLLDGLDDRTYESPADVSEELGS</sequence>
<reference evidence="1 2" key="1">
    <citation type="submission" date="2023-04" db="EMBL/GenBank/DDBJ databases">
        <title>Klugiella caeni sp. nov. isolated from the sludge of biochemical tank.</title>
        <authorList>
            <person name="Geng K."/>
        </authorList>
    </citation>
    <scope>NUCLEOTIDE SEQUENCE [LARGE SCALE GENOMIC DNA]</scope>
    <source>
        <strain evidence="1 2">YN-L-19</strain>
    </source>
</reference>
<dbReference type="RefSeq" id="WP_281489002.1">
    <property type="nucleotide sequence ID" value="NZ_CP159582.1"/>
</dbReference>
<dbReference type="Proteomes" id="UP001321506">
    <property type="component" value="Unassembled WGS sequence"/>
</dbReference>
<comment type="caution">
    <text evidence="1">The sequence shown here is derived from an EMBL/GenBank/DDBJ whole genome shotgun (WGS) entry which is preliminary data.</text>
</comment>
<protein>
    <submittedName>
        <fullName evidence="1">DUF2795 domain-containing protein</fullName>
    </submittedName>
</protein>
<dbReference type="InterPro" id="IPR021527">
    <property type="entry name" value="DUF2795"/>
</dbReference>
<accession>A0AAW6TA59</accession>
<organism evidence="1 2">
    <name type="scientific">Ruicaihuangia caeni</name>
    <dbReference type="NCBI Taxonomy" id="3042517"/>
    <lineage>
        <taxon>Bacteria</taxon>
        <taxon>Bacillati</taxon>
        <taxon>Actinomycetota</taxon>
        <taxon>Actinomycetes</taxon>
        <taxon>Micrococcales</taxon>
        <taxon>Microbacteriaceae</taxon>
        <taxon>Ruicaihuangia</taxon>
    </lineage>
</organism>
<dbReference type="EMBL" id="JASATX010000003">
    <property type="protein sequence ID" value="MDI2099223.1"/>
    <property type="molecule type" value="Genomic_DNA"/>
</dbReference>
<proteinExistence type="predicted"/>
<gene>
    <name evidence="1" type="ORF">QF206_09645</name>
</gene>